<comment type="subcellular location">
    <subcellularLocation>
        <location evidence="5">Cytoplasm</location>
    </subcellularLocation>
</comment>
<dbReference type="AlphaFoldDB" id="A0A3N1VMB9"/>
<accession>A0A3N1VMB9</accession>
<dbReference type="Gene3D" id="3.40.50.300">
    <property type="entry name" value="P-loop containing nucleotide triphosphate hydrolases"/>
    <property type="match status" value="1"/>
</dbReference>
<dbReference type="PANTHER" id="PTHR10695">
    <property type="entry name" value="DEPHOSPHO-COA KINASE-RELATED"/>
    <property type="match status" value="1"/>
</dbReference>
<dbReference type="EC" id="2.7.1.24" evidence="5 6"/>
<dbReference type="InterPro" id="IPR027417">
    <property type="entry name" value="P-loop_NTPase"/>
</dbReference>
<keyword evidence="5 7" id="KW-0418">Kinase</keyword>
<dbReference type="EMBL" id="RJVA01000009">
    <property type="protein sequence ID" value="ROR03209.1"/>
    <property type="molecule type" value="Genomic_DNA"/>
</dbReference>
<dbReference type="CDD" id="cd02022">
    <property type="entry name" value="DPCK"/>
    <property type="match status" value="1"/>
</dbReference>
<dbReference type="GO" id="GO:0004140">
    <property type="term" value="F:dephospho-CoA kinase activity"/>
    <property type="evidence" value="ECO:0007669"/>
    <property type="project" value="UniProtKB-UniRule"/>
</dbReference>
<evidence type="ECO:0000256" key="1">
    <source>
        <dbReference type="ARBA" id="ARBA00009018"/>
    </source>
</evidence>
<protein>
    <recommendedName>
        <fullName evidence="5 6">Dephospho-CoA kinase</fullName>
        <ecNumber evidence="5 6">2.7.1.24</ecNumber>
    </recommendedName>
    <alternativeName>
        <fullName evidence="5">Dephosphocoenzyme A kinase</fullName>
    </alternativeName>
</protein>
<comment type="similarity">
    <text evidence="1 5">Belongs to the CoaE family.</text>
</comment>
<evidence type="ECO:0000256" key="4">
    <source>
        <dbReference type="ARBA" id="ARBA00022993"/>
    </source>
</evidence>
<dbReference type="PROSITE" id="PS51219">
    <property type="entry name" value="DPCK"/>
    <property type="match status" value="1"/>
</dbReference>
<dbReference type="InterPro" id="IPR001977">
    <property type="entry name" value="Depp_CoAkinase"/>
</dbReference>
<comment type="function">
    <text evidence="5">Catalyzes the phosphorylation of the 3'-hydroxyl group of dephosphocoenzyme A to form coenzyme A.</text>
</comment>
<dbReference type="SUPFAM" id="SSF52540">
    <property type="entry name" value="P-loop containing nucleoside triphosphate hydrolases"/>
    <property type="match status" value="1"/>
</dbReference>
<comment type="pathway">
    <text evidence="5">Cofactor biosynthesis; coenzyme A biosynthesis; CoA from (R)-pantothenate: step 5/5.</text>
</comment>
<dbReference type="HAMAP" id="MF_00376">
    <property type="entry name" value="Dephospho_CoA_kinase"/>
    <property type="match status" value="1"/>
</dbReference>
<dbReference type="GO" id="GO:0005737">
    <property type="term" value="C:cytoplasm"/>
    <property type="evidence" value="ECO:0007669"/>
    <property type="project" value="UniProtKB-SubCell"/>
</dbReference>
<keyword evidence="2 5" id="KW-0547">Nucleotide-binding</keyword>
<dbReference type="GO" id="GO:0005524">
    <property type="term" value="F:ATP binding"/>
    <property type="evidence" value="ECO:0007669"/>
    <property type="project" value="UniProtKB-UniRule"/>
</dbReference>
<dbReference type="GO" id="GO:0015937">
    <property type="term" value="P:coenzyme A biosynthetic process"/>
    <property type="evidence" value="ECO:0007669"/>
    <property type="project" value="UniProtKB-UniRule"/>
</dbReference>
<proteinExistence type="inferred from homology"/>
<keyword evidence="8" id="KW-1185">Reference proteome</keyword>
<comment type="caution">
    <text evidence="7">The sequence shown here is derived from an EMBL/GenBank/DDBJ whole genome shotgun (WGS) entry which is preliminary data.</text>
</comment>
<dbReference type="PANTHER" id="PTHR10695:SF46">
    <property type="entry name" value="BIFUNCTIONAL COENZYME A SYNTHASE-RELATED"/>
    <property type="match status" value="1"/>
</dbReference>
<keyword evidence="3 5" id="KW-0067">ATP-binding</keyword>
<name>A0A3N1VMB9_9BACT</name>
<evidence type="ECO:0000256" key="6">
    <source>
        <dbReference type="NCBIfam" id="TIGR00152"/>
    </source>
</evidence>
<reference evidence="7 8" key="1">
    <citation type="submission" date="2018-11" db="EMBL/GenBank/DDBJ databases">
        <title>Genomic Encyclopedia of Type Strains, Phase IV (KMG-IV): sequencing the most valuable type-strain genomes for metagenomic binning, comparative biology and taxonomic classification.</title>
        <authorList>
            <person name="Goeker M."/>
        </authorList>
    </citation>
    <scope>NUCLEOTIDE SEQUENCE [LARGE SCALE GENOMIC DNA]</scope>
    <source>
        <strain evidence="7 8">DSM 22027</strain>
    </source>
</reference>
<evidence type="ECO:0000313" key="7">
    <source>
        <dbReference type="EMBL" id="ROR03209.1"/>
    </source>
</evidence>
<dbReference type="Pfam" id="PF01121">
    <property type="entry name" value="CoaE"/>
    <property type="match status" value="1"/>
</dbReference>
<evidence type="ECO:0000313" key="8">
    <source>
        <dbReference type="Proteomes" id="UP000276223"/>
    </source>
</evidence>
<dbReference type="RefSeq" id="WP_123289000.1">
    <property type="nucleotide sequence ID" value="NZ_RJVA01000009.1"/>
</dbReference>
<keyword evidence="4 5" id="KW-0173">Coenzyme A biosynthesis</keyword>
<keyword evidence="5" id="KW-0963">Cytoplasm</keyword>
<feature type="binding site" evidence="5">
    <location>
        <begin position="29"/>
        <end position="34"/>
    </location>
    <ligand>
        <name>ATP</name>
        <dbReference type="ChEBI" id="CHEBI:30616"/>
    </ligand>
</feature>
<comment type="catalytic activity">
    <reaction evidence="5">
        <text>3'-dephospho-CoA + ATP = ADP + CoA + H(+)</text>
        <dbReference type="Rhea" id="RHEA:18245"/>
        <dbReference type="ChEBI" id="CHEBI:15378"/>
        <dbReference type="ChEBI" id="CHEBI:30616"/>
        <dbReference type="ChEBI" id="CHEBI:57287"/>
        <dbReference type="ChEBI" id="CHEBI:57328"/>
        <dbReference type="ChEBI" id="CHEBI:456216"/>
        <dbReference type="EC" id="2.7.1.24"/>
    </reaction>
</comment>
<evidence type="ECO:0000256" key="3">
    <source>
        <dbReference type="ARBA" id="ARBA00022840"/>
    </source>
</evidence>
<dbReference type="OrthoDB" id="9812943at2"/>
<dbReference type="NCBIfam" id="TIGR00152">
    <property type="entry name" value="dephospho-CoA kinase"/>
    <property type="match status" value="1"/>
</dbReference>
<evidence type="ECO:0000256" key="5">
    <source>
        <dbReference type="HAMAP-Rule" id="MF_00376"/>
    </source>
</evidence>
<dbReference type="UniPathway" id="UPA00241">
    <property type="reaction ID" value="UER00356"/>
</dbReference>
<keyword evidence="5" id="KW-0808">Transferase</keyword>
<sequence>MPASKSFGVECAAEGLSRPTRTALTGGIASGKSTVARMFQEKGAIVLDADEAARRAVQPGQPAWNKLRAILDAGYFDAATGELNRKKLREDIVRDLTLRAQVNAAVHPSVMEAMEAAWREVTARDPHRIVLFDIPLLYEVGLQDAFDCVIVVYADPEKQVERLCRRDGVSPEEARKTLTMQWPIAWKKDRAHLVIDNSGDIKDTRRQVEALWTGPLQRMRSCRKDTYIPTTS</sequence>
<gene>
    <name evidence="5" type="primary">coaE</name>
    <name evidence="7" type="ORF">EDC27_0471</name>
</gene>
<organism evidence="7 8">
    <name type="scientific">Desulfosoma caldarium</name>
    <dbReference type="NCBI Taxonomy" id="610254"/>
    <lineage>
        <taxon>Bacteria</taxon>
        <taxon>Pseudomonadati</taxon>
        <taxon>Thermodesulfobacteriota</taxon>
        <taxon>Syntrophobacteria</taxon>
        <taxon>Syntrophobacterales</taxon>
        <taxon>Syntrophobacteraceae</taxon>
        <taxon>Desulfosoma</taxon>
    </lineage>
</organism>
<evidence type="ECO:0000256" key="2">
    <source>
        <dbReference type="ARBA" id="ARBA00022741"/>
    </source>
</evidence>
<dbReference type="Proteomes" id="UP000276223">
    <property type="component" value="Unassembled WGS sequence"/>
</dbReference>